<dbReference type="InterPro" id="IPR019734">
    <property type="entry name" value="TPR_rpt"/>
</dbReference>
<dbReference type="EC" id="2.1.1.197" evidence="4"/>
<dbReference type="Pfam" id="PF13649">
    <property type="entry name" value="Methyltransf_25"/>
    <property type="match status" value="1"/>
</dbReference>
<evidence type="ECO:0000256" key="1">
    <source>
        <dbReference type="ARBA" id="ARBA00022737"/>
    </source>
</evidence>
<dbReference type="Pfam" id="PF13371">
    <property type="entry name" value="TPR_9"/>
    <property type="match status" value="1"/>
</dbReference>
<keyword evidence="1" id="KW-0677">Repeat</keyword>
<dbReference type="PROSITE" id="PS50005">
    <property type="entry name" value="TPR"/>
    <property type="match status" value="2"/>
</dbReference>
<dbReference type="Pfam" id="PF07721">
    <property type="entry name" value="TPR_4"/>
    <property type="match status" value="1"/>
</dbReference>
<keyword evidence="4" id="KW-0489">Methyltransferase</keyword>
<dbReference type="Gene3D" id="3.40.50.150">
    <property type="entry name" value="Vaccinia Virus protein VP39"/>
    <property type="match status" value="1"/>
</dbReference>
<comment type="caution">
    <text evidence="4">The sequence shown here is derived from an EMBL/GenBank/DDBJ whole genome shotgun (WGS) entry which is preliminary data.</text>
</comment>
<dbReference type="InterPro" id="IPR011990">
    <property type="entry name" value="TPR-like_helical_dom_sf"/>
</dbReference>
<dbReference type="InterPro" id="IPR041698">
    <property type="entry name" value="Methyltransf_25"/>
</dbReference>
<evidence type="ECO:0000313" key="4">
    <source>
        <dbReference type="EMBL" id="OIR03220.1"/>
    </source>
</evidence>
<dbReference type="InterPro" id="IPR011717">
    <property type="entry name" value="TPR-4"/>
</dbReference>
<reference evidence="4" key="1">
    <citation type="submission" date="2016-10" db="EMBL/GenBank/DDBJ databases">
        <title>Sequence of Gallionella enrichment culture.</title>
        <authorList>
            <person name="Poehlein A."/>
            <person name="Muehling M."/>
            <person name="Daniel R."/>
        </authorList>
    </citation>
    <scope>NUCLEOTIDE SEQUENCE</scope>
</reference>
<dbReference type="SUPFAM" id="SSF48452">
    <property type="entry name" value="TPR-like"/>
    <property type="match status" value="1"/>
</dbReference>
<proteinExistence type="predicted"/>
<dbReference type="SUPFAM" id="SSF53335">
    <property type="entry name" value="S-adenosyl-L-methionine-dependent methyltransferases"/>
    <property type="match status" value="1"/>
</dbReference>
<protein>
    <submittedName>
        <fullName evidence="4">Malonyl-[acyl-carrier protein] O-methyltransferase</fullName>
        <ecNumber evidence="4">2.1.1.197</ecNumber>
    </submittedName>
</protein>
<dbReference type="GO" id="GO:0032259">
    <property type="term" value="P:methylation"/>
    <property type="evidence" value="ECO:0007669"/>
    <property type="project" value="UniProtKB-KW"/>
</dbReference>
<dbReference type="EMBL" id="MLJW01000068">
    <property type="protein sequence ID" value="OIR03220.1"/>
    <property type="molecule type" value="Genomic_DNA"/>
</dbReference>
<dbReference type="SMART" id="SM00028">
    <property type="entry name" value="TPR"/>
    <property type="match status" value="6"/>
</dbReference>
<keyword evidence="2" id="KW-0802">TPR repeat</keyword>
<evidence type="ECO:0000259" key="3">
    <source>
        <dbReference type="Pfam" id="PF13649"/>
    </source>
</evidence>
<dbReference type="GO" id="GO:0102130">
    <property type="term" value="F:malonyl-CoA methyltransferase activity"/>
    <property type="evidence" value="ECO:0007669"/>
    <property type="project" value="UniProtKB-EC"/>
</dbReference>
<dbReference type="InterPro" id="IPR029063">
    <property type="entry name" value="SAM-dependent_MTases_sf"/>
</dbReference>
<dbReference type="Pfam" id="PF07719">
    <property type="entry name" value="TPR_2"/>
    <property type="match status" value="1"/>
</dbReference>
<keyword evidence="4" id="KW-0808">Transferase</keyword>
<gene>
    <name evidence="4" type="primary">bioC_10</name>
    <name evidence="4" type="ORF">GALL_147400</name>
</gene>
<name>A0A1J5SNH7_9ZZZZ</name>
<accession>A0A1J5SNH7</accession>
<dbReference type="InterPro" id="IPR052943">
    <property type="entry name" value="TMTC_O-mannosyl-trnsfr"/>
</dbReference>
<dbReference type="InterPro" id="IPR013105">
    <property type="entry name" value="TPR_2"/>
</dbReference>
<dbReference type="GO" id="GO:0042802">
    <property type="term" value="F:identical protein binding"/>
    <property type="evidence" value="ECO:0007669"/>
    <property type="project" value="InterPro"/>
</dbReference>
<dbReference type="AlphaFoldDB" id="A0A1J5SNH7"/>
<evidence type="ECO:0000256" key="2">
    <source>
        <dbReference type="ARBA" id="ARBA00022803"/>
    </source>
</evidence>
<organism evidence="4">
    <name type="scientific">mine drainage metagenome</name>
    <dbReference type="NCBI Taxonomy" id="410659"/>
    <lineage>
        <taxon>unclassified sequences</taxon>
        <taxon>metagenomes</taxon>
        <taxon>ecological metagenomes</taxon>
    </lineage>
</organism>
<dbReference type="Gene3D" id="1.25.40.10">
    <property type="entry name" value="Tetratricopeptide repeat domain"/>
    <property type="match status" value="1"/>
</dbReference>
<dbReference type="PANTHER" id="PTHR44809">
    <property type="match status" value="1"/>
</dbReference>
<sequence>MNQQLSIDEAFEQAFSWHKKGDTEQAKATYLMILDVVPEEPRSLHFLGILLHQEEKSDLALSCVKRSVELFPDSPDWRNDLGNLLADRGDFAGAAAEFESAIALVPGYPLYWNNLGAVQDRCGRSEEARRSFQEAIAIDPFFGEALINLANLLDREGRQVEAAEYHCRAYVLAPTRGKPKSMLGIAYYKLGRLAEAAEIYREWMLEEPDNPIPGYHYSACSKEAVPRRASDDYVEKHFDTFAPNFEANLKSLSYRGPDMIADALERSASRKSGLSVLDAGCGTGLCGRVLAPYARRLIGVDLSSAMLEVAKKRGLYHELVKCEITDYLVRHPDCFDLIAAADTLIYFGDLKELLSAGYSALRPGGLFVFTVEEERAANETYLLNPHGRYSHSKDHLAALLPQASFEILAMDPDVIRVEFGMPVDGLTVTVRRRP</sequence>
<dbReference type="PANTHER" id="PTHR44809:SF1">
    <property type="entry name" value="PROTEIN O-MANNOSYL-TRANSFERASE TMTC1"/>
    <property type="match status" value="1"/>
</dbReference>
<dbReference type="CDD" id="cd02440">
    <property type="entry name" value="AdoMet_MTases"/>
    <property type="match status" value="1"/>
</dbReference>
<feature type="domain" description="Methyltransferase" evidence="3">
    <location>
        <begin position="276"/>
        <end position="365"/>
    </location>
</feature>